<protein>
    <submittedName>
        <fullName evidence="1">YkgJ family cysteine cluster protein</fullName>
    </submittedName>
</protein>
<name>A0ABU5H5J2_9BACT</name>
<evidence type="ECO:0000313" key="1">
    <source>
        <dbReference type="EMBL" id="MDY7228027.1"/>
    </source>
</evidence>
<accession>A0ABU5H5J2</accession>
<dbReference type="EMBL" id="JAXIVS010000005">
    <property type="protein sequence ID" value="MDY7228027.1"/>
    <property type="molecule type" value="Genomic_DNA"/>
</dbReference>
<reference evidence="1 2" key="1">
    <citation type="submission" date="2023-12" db="EMBL/GenBank/DDBJ databases">
        <title>the genome sequence of Hyalangium sp. s54d21.</title>
        <authorList>
            <person name="Zhang X."/>
        </authorList>
    </citation>
    <scope>NUCLEOTIDE SEQUENCE [LARGE SCALE GENOMIC DNA]</scope>
    <source>
        <strain evidence="2">s54d21</strain>
    </source>
</reference>
<sequence>MPFSTLCQRCGLCCDGNLFASVPLRKAEVATMQRLSLSVMETPEGTPSLVQRCTALDGRCCTVYAERPEACRRYRCYLLMAMAEGEVSLDEALAVVDGAHARIQAVEALLAPSSEEAPQAVLQRARRDDLPENGGPLPPEARTAWEQANAYLDRHFRGRHGRG</sequence>
<dbReference type="Pfam" id="PF03692">
    <property type="entry name" value="CxxCxxCC"/>
    <property type="match status" value="1"/>
</dbReference>
<dbReference type="InterPro" id="IPR005358">
    <property type="entry name" value="Puta_zinc/iron-chelating_dom"/>
</dbReference>
<dbReference type="RefSeq" id="WP_321546755.1">
    <property type="nucleotide sequence ID" value="NZ_JAXIVS010000005.1"/>
</dbReference>
<gene>
    <name evidence="1" type="ORF">SYV04_16535</name>
</gene>
<keyword evidence="2" id="KW-1185">Reference proteome</keyword>
<dbReference type="Proteomes" id="UP001291309">
    <property type="component" value="Unassembled WGS sequence"/>
</dbReference>
<comment type="caution">
    <text evidence="1">The sequence shown here is derived from an EMBL/GenBank/DDBJ whole genome shotgun (WGS) entry which is preliminary data.</text>
</comment>
<organism evidence="1 2">
    <name type="scientific">Hyalangium rubrum</name>
    <dbReference type="NCBI Taxonomy" id="3103134"/>
    <lineage>
        <taxon>Bacteria</taxon>
        <taxon>Pseudomonadati</taxon>
        <taxon>Myxococcota</taxon>
        <taxon>Myxococcia</taxon>
        <taxon>Myxococcales</taxon>
        <taxon>Cystobacterineae</taxon>
        <taxon>Archangiaceae</taxon>
        <taxon>Hyalangium</taxon>
    </lineage>
</organism>
<proteinExistence type="predicted"/>
<evidence type="ECO:0000313" key="2">
    <source>
        <dbReference type="Proteomes" id="UP001291309"/>
    </source>
</evidence>